<protein>
    <recommendedName>
        <fullName evidence="2">PiggyBac transposable element-derived protein domain-containing protein</fullName>
    </recommendedName>
</protein>
<feature type="region of interest" description="Disordered" evidence="1">
    <location>
        <begin position="68"/>
        <end position="98"/>
    </location>
</feature>
<dbReference type="EMBL" id="JAEPRD010000076">
    <property type="protein sequence ID" value="KAG2200995.1"/>
    <property type="molecule type" value="Genomic_DNA"/>
</dbReference>
<evidence type="ECO:0000259" key="2">
    <source>
        <dbReference type="Pfam" id="PF13843"/>
    </source>
</evidence>
<accession>A0A8H7QZA1</accession>
<evidence type="ECO:0000313" key="3">
    <source>
        <dbReference type="EMBL" id="KAG2200995.1"/>
    </source>
</evidence>
<feature type="domain" description="PiggyBac transposable element-derived protein" evidence="2">
    <location>
        <begin position="139"/>
        <end position="510"/>
    </location>
</feature>
<evidence type="ECO:0000256" key="1">
    <source>
        <dbReference type="SAM" id="MobiDB-lite"/>
    </source>
</evidence>
<dbReference type="PANTHER" id="PTHR46599">
    <property type="entry name" value="PIGGYBAC TRANSPOSABLE ELEMENT-DERIVED PROTEIN 4"/>
    <property type="match status" value="1"/>
</dbReference>
<gene>
    <name evidence="3" type="ORF">INT47_006539</name>
</gene>
<dbReference type="Pfam" id="PF13843">
    <property type="entry name" value="DDE_Tnp_1_7"/>
    <property type="match status" value="1"/>
</dbReference>
<dbReference type="AlphaFoldDB" id="A0A8H7QZA1"/>
<name>A0A8H7QZA1_9FUNG</name>
<comment type="caution">
    <text evidence="3">The sequence shown here is derived from an EMBL/GenBank/DDBJ whole genome shotgun (WGS) entry which is preliminary data.</text>
</comment>
<dbReference type="Proteomes" id="UP000603453">
    <property type="component" value="Unassembled WGS sequence"/>
</dbReference>
<sequence>MPKQNKRITANSPISVSSHYLRKIDARANDKVICEVRLECPDHTLTLFGSSLKYEGPRVVPTVVTTTTAVEEEEKEEEEEEEEEEDLQVSEEEEEDDIRPVNQDDWIMGDVTMDSRLTSGKDYHSNKATFNLSNKLTASPADYFLYFLSVEFISDVVIHNINQHALSIMNTWISVTFVEYLTWIALLMNMTVMHHVDKRAYWHMGSSHLMPNINFTEYMEYDRFFAILRVHVFEVPSGAQQLLDPLYQIRRFLDAFNKTLAKALTPGRYLCVDESMNQWLGSGMPNLKKVPRKPHPIGQEFKTLADHDTYCIVQLDTVSDPVKKKYDDVDRNLIATLKRLCEPWFFSGRTIIGDSWFGSPEMTCVLLDHGLHSIMQVAKRMYWPRGMPRNDIIQCLRTERGSYVAMSKSDHNGHNIFACAFKDKKAKVLVSSCSTSMPSNVPHTYKGSNGQSVTMTRPQVFHDCESHKSSVDANNNRRDNMISFHDIMKTYRWEVRFLSFVFGIAEANAFSCFKIWGCNRDGLVHSDFKSRLAHSLLVKVKSMKHTVQVTEVEPMHTRSSYAEGSHAYIESIATFSLRMRKEYHNLAACSRADVSLGLNSILDIDCFPIDLEEESEQLNASKRYKINKYDQLLEPLKAIGTIYDSEKTADENWLNLHKEAKKYISNTHNDIRFCARLFIKILNIIKYQSPLVEGEIRYSEWDHVVKFWGAVMERLFKYTELGLTRDDAYLTISDMFLKETCIKERKKNIFDYLGPFEEEYQNHTFIRHFSRKSKVLLKSKSAIDNFLQNGCLIYSVDSLQFKNFELNIINTTLAEPGVYTGSTFYKIQIKTSLCNFGEYITLASQLLCFRDRCIEIYKQYETHLKSKRTSDVSSKRSCQDLPNNDLIYRKSLICESWYPPLTSSTPPPFPPDKIFGRAW</sequence>
<dbReference type="OrthoDB" id="2409026at2759"/>
<feature type="compositionally biased region" description="Acidic residues" evidence="1">
    <location>
        <begin position="70"/>
        <end position="97"/>
    </location>
</feature>
<proteinExistence type="predicted"/>
<keyword evidence="4" id="KW-1185">Reference proteome</keyword>
<reference evidence="3" key="1">
    <citation type="submission" date="2020-12" db="EMBL/GenBank/DDBJ databases">
        <title>Metabolic potential, ecology and presence of endohyphal bacteria is reflected in genomic diversity of Mucoromycotina.</title>
        <authorList>
            <person name="Muszewska A."/>
            <person name="Okrasinska A."/>
            <person name="Steczkiewicz K."/>
            <person name="Drgas O."/>
            <person name="Orlowska M."/>
            <person name="Perlinska-Lenart U."/>
            <person name="Aleksandrzak-Piekarczyk T."/>
            <person name="Szatraj K."/>
            <person name="Zielenkiewicz U."/>
            <person name="Pilsyk S."/>
            <person name="Malc E."/>
            <person name="Mieczkowski P."/>
            <person name="Kruszewska J.S."/>
            <person name="Biernat P."/>
            <person name="Pawlowska J."/>
        </authorList>
    </citation>
    <scope>NUCLEOTIDE SEQUENCE</scope>
    <source>
        <strain evidence="3">WA0000017839</strain>
    </source>
</reference>
<organism evidence="3 4">
    <name type="scientific">Mucor saturninus</name>
    <dbReference type="NCBI Taxonomy" id="64648"/>
    <lineage>
        <taxon>Eukaryota</taxon>
        <taxon>Fungi</taxon>
        <taxon>Fungi incertae sedis</taxon>
        <taxon>Mucoromycota</taxon>
        <taxon>Mucoromycotina</taxon>
        <taxon>Mucoromycetes</taxon>
        <taxon>Mucorales</taxon>
        <taxon>Mucorineae</taxon>
        <taxon>Mucoraceae</taxon>
        <taxon>Mucor</taxon>
    </lineage>
</organism>
<dbReference type="InterPro" id="IPR029526">
    <property type="entry name" value="PGBD"/>
</dbReference>
<dbReference type="PANTHER" id="PTHR46599:SF3">
    <property type="entry name" value="PIGGYBAC TRANSPOSABLE ELEMENT-DERIVED PROTEIN 4"/>
    <property type="match status" value="1"/>
</dbReference>
<evidence type="ECO:0000313" key="4">
    <source>
        <dbReference type="Proteomes" id="UP000603453"/>
    </source>
</evidence>